<name>A0A4P9W979_9FUNG</name>
<proteinExistence type="predicted"/>
<evidence type="ECO:0000256" key="1">
    <source>
        <dbReference type="SAM" id="MobiDB-lite"/>
    </source>
</evidence>
<feature type="region of interest" description="Disordered" evidence="1">
    <location>
        <begin position="320"/>
        <end position="361"/>
    </location>
</feature>
<dbReference type="AlphaFoldDB" id="A0A4P9W979"/>
<dbReference type="Proteomes" id="UP000269721">
    <property type="component" value="Unassembled WGS sequence"/>
</dbReference>
<sequence>RDTLILYGGNTYAPPNISAPPADLWTFTPTTRTWAIQPLTIAPNAIAPHQADIVSCVVAGSTLFMVINGDKRPNGQLHTLDLESWTWTSVANRTAEDDAGLGGGGGRGGGGWASVVGAAVGGTVAVGTLVAFVVWQIGARKRTKNTVDGSRSDLEMNGGAGDELPSYHAAVVEAESPLPARLDSAAASAAPAVVGVVAACGSTAIDEDVRWTYALDVKSALEWHATTAADLDLDAPEPAAVPARVSVAIPSSDAAADEKSALDFHAAADDFDSPEPAATPARVPVATPSSDPTAELVSALDLAPPRTTLSPALLTLNPADILVPDPPKSTTPADEQSLPPRLESLVPIPLVPAHESLQPSS</sequence>
<evidence type="ECO:0000313" key="3">
    <source>
        <dbReference type="EMBL" id="RKO86756.1"/>
    </source>
</evidence>
<dbReference type="SUPFAM" id="SSF50965">
    <property type="entry name" value="Galactose oxidase, central domain"/>
    <property type="match status" value="1"/>
</dbReference>
<protein>
    <recommendedName>
        <fullName evidence="5">Galactose oxidase</fullName>
    </recommendedName>
</protein>
<dbReference type="Gene3D" id="2.120.10.80">
    <property type="entry name" value="Kelch-type beta propeller"/>
    <property type="match status" value="1"/>
</dbReference>
<dbReference type="InterPro" id="IPR015915">
    <property type="entry name" value="Kelch-typ_b-propeller"/>
</dbReference>
<feature type="non-terminal residue" evidence="3">
    <location>
        <position position="1"/>
    </location>
</feature>
<keyword evidence="4" id="KW-1185">Reference proteome</keyword>
<dbReference type="EMBL" id="KZ997939">
    <property type="protein sequence ID" value="RKO86756.1"/>
    <property type="molecule type" value="Genomic_DNA"/>
</dbReference>
<keyword evidence="2" id="KW-1133">Transmembrane helix</keyword>
<keyword evidence="2" id="KW-0812">Transmembrane</keyword>
<keyword evidence="2" id="KW-0472">Membrane</keyword>
<evidence type="ECO:0008006" key="5">
    <source>
        <dbReference type="Google" id="ProtNLM"/>
    </source>
</evidence>
<gene>
    <name evidence="3" type="ORF">BDK51DRAFT_42381</name>
</gene>
<reference evidence="4" key="1">
    <citation type="journal article" date="2018" name="Nat. Microbiol.">
        <title>Leveraging single-cell genomics to expand the fungal tree of life.</title>
        <authorList>
            <person name="Ahrendt S.R."/>
            <person name="Quandt C.A."/>
            <person name="Ciobanu D."/>
            <person name="Clum A."/>
            <person name="Salamov A."/>
            <person name="Andreopoulos B."/>
            <person name="Cheng J.F."/>
            <person name="Woyke T."/>
            <person name="Pelin A."/>
            <person name="Henrissat B."/>
            <person name="Reynolds N.K."/>
            <person name="Benny G.L."/>
            <person name="Smith M.E."/>
            <person name="James T.Y."/>
            <person name="Grigoriev I.V."/>
        </authorList>
    </citation>
    <scope>NUCLEOTIDE SEQUENCE [LARGE SCALE GENOMIC DNA]</scope>
</reference>
<feature type="compositionally biased region" description="Low complexity" evidence="1">
    <location>
        <begin position="276"/>
        <end position="288"/>
    </location>
</feature>
<feature type="transmembrane region" description="Helical" evidence="2">
    <location>
        <begin position="111"/>
        <end position="135"/>
    </location>
</feature>
<dbReference type="InterPro" id="IPR011043">
    <property type="entry name" value="Gal_Oxase/kelch_b-propeller"/>
</dbReference>
<feature type="region of interest" description="Disordered" evidence="1">
    <location>
        <begin position="269"/>
        <end position="292"/>
    </location>
</feature>
<evidence type="ECO:0000313" key="4">
    <source>
        <dbReference type="Proteomes" id="UP000269721"/>
    </source>
</evidence>
<organism evidence="3 4">
    <name type="scientific">Blyttiomyces helicus</name>
    <dbReference type="NCBI Taxonomy" id="388810"/>
    <lineage>
        <taxon>Eukaryota</taxon>
        <taxon>Fungi</taxon>
        <taxon>Fungi incertae sedis</taxon>
        <taxon>Chytridiomycota</taxon>
        <taxon>Chytridiomycota incertae sedis</taxon>
        <taxon>Chytridiomycetes</taxon>
        <taxon>Chytridiomycetes incertae sedis</taxon>
        <taxon>Blyttiomyces</taxon>
    </lineage>
</organism>
<accession>A0A4P9W979</accession>
<evidence type="ECO:0000256" key="2">
    <source>
        <dbReference type="SAM" id="Phobius"/>
    </source>
</evidence>